<dbReference type="InterPro" id="IPR009003">
    <property type="entry name" value="Peptidase_S1_PA"/>
</dbReference>
<keyword evidence="1 2" id="KW-0732">Signal</keyword>
<dbReference type="EMBL" id="AEUP01000023">
    <property type="protein sequence ID" value="EGE48038.1"/>
    <property type="molecule type" value="Genomic_DNA"/>
</dbReference>
<dbReference type="InterPro" id="IPR001254">
    <property type="entry name" value="Trypsin_dom"/>
</dbReference>
<dbReference type="PANTHER" id="PTHR15462">
    <property type="entry name" value="SERINE PROTEASE"/>
    <property type="match status" value="1"/>
</dbReference>
<dbReference type="GO" id="GO:0004252">
    <property type="term" value="F:serine-type endopeptidase activity"/>
    <property type="evidence" value="ECO:0007669"/>
    <property type="project" value="InterPro"/>
</dbReference>
<dbReference type="Pfam" id="PF00089">
    <property type="entry name" value="Trypsin"/>
    <property type="match status" value="1"/>
</dbReference>
<evidence type="ECO:0000256" key="1">
    <source>
        <dbReference type="ARBA" id="ARBA00022729"/>
    </source>
</evidence>
<feature type="chain" id="PRO_5003277433" evidence="2">
    <location>
        <begin position="47"/>
        <end position="271"/>
    </location>
</feature>
<proteinExistence type="predicted"/>
<comment type="caution">
    <text evidence="4">The sequence shown here is derived from an EMBL/GenBank/DDBJ whole genome shotgun (WGS) entry which is preliminary data.</text>
</comment>
<evidence type="ECO:0000313" key="4">
    <source>
        <dbReference type="EMBL" id="EGE48038.1"/>
    </source>
</evidence>
<dbReference type="InterPro" id="IPR050966">
    <property type="entry name" value="Glutamyl_endopeptidase"/>
</dbReference>
<protein>
    <submittedName>
        <fullName evidence="4">Peptidase S1 And S6 Chymotrypsin/Hap</fullName>
    </submittedName>
</protein>
<name>F1YT14_9PROT</name>
<sequence>MIGLWKQPLTGAKTTRRVMARNLLFSCMVAFTAAMHAALVSHAANAEGPAYRTHLAGVGLQDPRQKVDAMQPPWSAVGRVQTELGSRCTGFLIAPNVVETAGHCLWLSHVRGFVRPESVHFLRAYTGDHYMAHARAVQIIIPPGYRTDQEGNSGGLDHATLILDHAIAKPNEVFHIDTPLQALTPGLPVVLGGYEQNQPDIITADQNCHFLNMTQDGGGNTLLVHNCAGTHGSSGAPLLFHDQGGWHVIGVQVQAFTNGAGGRAVPLLSQN</sequence>
<gene>
    <name evidence="4" type="primary">ydgD</name>
    <name evidence="4" type="ORF">APO_1073</name>
</gene>
<dbReference type="Gene3D" id="2.40.10.10">
    <property type="entry name" value="Trypsin-like serine proteases"/>
    <property type="match status" value="2"/>
</dbReference>
<accession>F1YT14</accession>
<dbReference type="InterPro" id="IPR043504">
    <property type="entry name" value="Peptidase_S1_PA_chymotrypsin"/>
</dbReference>
<feature type="domain" description="Peptidase S1" evidence="3">
    <location>
        <begin position="70"/>
        <end position="255"/>
    </location>
</feature>
<evidence type="ECO:0000259" key="3">
    <source>
        <dbReference type="Pfam" id="PF00089"/>
    </source>
</evidence>
<dbReference type="SUPFAM" id="SSF50494">
    <property type="entry name" value="Trypsin-like serine proteases"/>
    <property type="match status" value="1"/>
</dbReference>
<evidence type="ECO:0000256" key="2">
    <source>
        <dbReference type="SAM" id="SignalP"/>
    </source>
</evidence>
<dbReference type="GO" id="GO:0006508">
    <property type="term" value="P:proteolysis"/>
    <property type="evidence" value="ECO:0007669"/>
    <property type="project" value="InterPro"/>
</dbReference>
<reference evidence="4 5" key="1">
    <citation type="journal article" date="2011" name="Science">
        <title>Drosophila microbiome modulates host developmental and metabolic homeostasis via insulin signaling.</title>
        <authorList>
            <person name="Shin S.C."/>
            <person name="Kim S.H."/>
            <person name="You H."/>
            <person name="Kim B."/>
            <person name="Kim A.C."/>
            <person name="Lee K.A."/>
            <person name="Yoon J.H."/>
            <person name="Ryu J.H."/>
            <person name="Lee W.J."/>
        </authorList>
    </citation>
    <scope>NUCLEOTIDE SEQUENCE [LARGE SCALE GENOMIC DNA]</scope>
    <source>
        <strain evidence="4 5">DM001</strain>
    </source>
</reference>
<evidence type="ECO:0000313" key="5">
    <source>
        <dbReference type="Proteomes" id="UP000018454"/>
    </source>
</evidence>
<dbReference type="Proteomes" id="UP000018454">
    <property type="component" value="Unassembled WGS sequence"/>
</dbReference>
<dbReference type="PANTHER" id="PTHR15462:SF8">
    <property type="entry name" value="SERINE PROTEASE"/>
    <property type="match status" value="1"/>
</dbReference>
<dbReference type="AlphaFoldDB" id="F1YT14"/>
<organism evidence="4 5">
    <name type="scientific">Acetobacter pomorum DM001</name>
    <dbReference type="NCBI Taxonomy" id="945681"/>
    <lineage>
        <taxon>Bacteria</taxon>
        <taxon>Pseudomonadati</taxon>
        <taxon>Pseudomonadota</taxon>
        <taxon>Alphaproteobacteria</taxon>
        <taxon>Acetobacterales</taxon>
        <taxon>Acetobacteraceae</taxon>
        <taxon>Acetobacter</taxon>
    </lineage>
</organism>
<feature type="signal peptide" evidence="2">
    <location>
        <begin position="1"/>
        <end position="46"/>
    </location>
</feature>